<evidence type="ECO:0000259" key="6">
    <source>
        <dbReference type="Pfam" id="PF04545"/>
    </source>
</evidence>
<keyword evidence="2" id="KW-0805">Transcription regulation</keyword>
<dbReference type="PANTHER" id="PTHR34294:SF1">
    <property type="entry name" value="TRANSCRIPTIONAL REGULATOR LSRR"/>
    <property type="match status" value="1"/>
</dbReference>
<dbReference type="PANTHER" id="PTHR34294">
    <property type="entry name" value="TRANSCRIPTIONAL REGULATOR-RELATED"/>
    <property type="match status" value="1"/>
</dbReference>
<dbReference type="Proteomes" id="UP001501747">
    <property type="component" value="Unassembled WGS sequence"/>
</dbReference>
<dbReference type="InterPro" id="IPR007630">
    <property type="entry name" value="RNA_pol_sigma70_r4"/>
</dbReference>
<dbReference type="Pfam" id="PF04545">
    <property type="entry name" value="Sigma70_r4"/>
    <property type="match status" value="1"/>
</dbReference>
<dbReference type="InterPro" id="IPR007324">
    <property type="entry name" value="Sugar-bd_dom_put"/>
</dbReference>
<keyword evidence="3 7" id="KW-0238">DNA-binding</keyword>
<dbReference type="Gene3D" id="1.10.10.10">
    <property type="entry name" value="Winged helix-like DNA-binding domain superfamily/Winged helix DNA-binding domain"/>
    <property type="match status" value="1"/>
</dbReference>
<feature type="domain" description="Sugar-binding" evidence="5">
    <location>
        <begin position="105"/>
        <end position="349"/>
    </location>
</feature>
<feature type="domain" description="RNA polymerase sigma-70 region 4" evidence="6">
    <location>
        <begin position="52"/>
        <end position="84"/>
    </location>
</feature>
<dbReference type="EMBL" id="BAABAL010000003">
    <property type="protein sequence ID" value="GAA3988562.1"/>
    <property type="molecule type" value="Genomic_DNA"/>
</dbReference>
<organism evidence="7 8">
    <name type="scientific">Allokutzneria multivorans</name>
    <dbReference type="NCBI Taxonomy" id="1142134"/>
    <lineage>
        <taxon>Bacteria</taxon>
        <taxon>Bacillati</taxon>
        <taxon>Actinomycetota</taxon>
        <taxon>Actinomycetes</taxon>
        <taxon>Pseudonocardiales</taxon>
        <taxon>Pseudonocardiaceae</taxon>
        <taxon>Allokutzneria</taxon>
    </lineage>
</organism>
<dbReference type="GO" id="GO:0003677">
    <property type="term" value="F:DNA binding"/>
    <property type="evidence" value="ECO:0007669"/>
    <property type="project" value="UniProtKB-KW"/>
</dbReference>
<evidence type="ECO:0000313" key="7">
    <source>
        <dbReference type="EMBL" id="GAA3988562.1"/>
    </source>
</evidence>
<evidence type="ECO:0000256" key="1">
    <source>
        <dbReference type="ARBA" id="ARBA00010466"/>
    </source>
</evidence>
<dbReference type="InterPro" id="IPR013324">
    <property type="entry name" value="RNA_pol_sigma_r3/r4-like"/>
</dbReference>
<dbReference type="SUPFAM" id="SSF88659">
    <property type="entry name" value="Sigma3 and sigma4 domains of RNA polymerase sigma factors"/>
    <property type="match status" value="1"/>
</dbReference>
<keyword evidence="8" id="KW-1185">Reference proteome</keyword>
<dbReference type="Gene3D" id="3.40.50.1360">
    <property type="match status" value="1"/>
</dbReference>
<evidence type="ECO:0000256" key="4">
    <source>
        <dbReference type="ARBA" id="ARBA00023163"/>
    </source>
</evidence>
<dbReference type="InterPro" id="IPR051054">
    <property type="entry name" value="SorC_transcr_regulators"/>
</dbReference>
<dbReference type="InterPro" id="IPR036388">
    <property type="entry name" value="WH-like_DNA-bd_sf"/>
</dbReference>
<name>A0ABP7QVC5_9PSEU</name>
<keyword evidence="4" id="KW-0804">Transcription</keyword>
<reference evidence="8" key="1">
    <citation type="journal article" date="2019" name="Int. J. Syst. Evol. Microbiol.">
        <title>The Global Catalogue of Microorganisms (GCM) 10K type strain sequencing project: providing services to taxonomists for standard genome sequencing and annotation.</title>
        <authorList>
            <consortium name="The Broad Institute Genomics Platform"/>
            <consortium name="The Broad Institute Genome Sequencing Center for Infectious Disease"/>
            <person name="Wu L."/>
            <person name="Ma J."/>
        </authorList>
    </citation>
    <scope>NUCLEOTIDE SEQUENCE [LARGE SCALE GENOMIC DNA]</scope>
    <source>
        <strain evidence="8">JCM 17342</strain>
    </source>
</reference>
<comment type="similarity">
    <text evidence="1">Belongs to the SorC transcriptional regulatory family.</text>
</comment>
<comment type="caution">
    <text evidence="7">The sequence shown here is derived from an EMBL/GenBank/DDBJ whole genome shotgun (WGS) entry which is preliminary data.</text>
</comment>
<evidence type="ECO:0000259" key="5">
    <source>
        <dbReference type="Pfam" id="PF04198"/>
    </source>
</evidence>
<dbReference type="Pfam" id="PF04198">
    <property type="entry name" value="Sugar-bind"/>
    <property type="match status" value="1"/>
</dbReference>
<sequence>MRTDASGICLAAKQDNKIKTKRRACLVSEERRWVNRRMTARRSGADLFEAARLYYVEGARQSEIADRLHVSRSNVSRMLRDAREQGVIRFQLSYPAERDALWERKLLRAHKSLKAAVVVAEPPPEARIDPLDVASEAAAEWLVEHLDDGQRVSIAWGTSVRAAVERVCARRGYGVDVSQLGGDIDVLPTRSNHDVVRELAAKLGGTYSYANVPAVVGSAAEARELCADARVAYQLDRACEADVAIVGVGAFDRGSNRILLDRARMSWTERERARARGVVGEICGRFYDRAGRSVELPVDERIIGGRTESIANTVIIAAGAHKATAVAGALRGRMVTTLVCDRQLARAVMSTG</sequence>
<evidence type="ECO:0000256" key="2">
    <source>
        <dbReference type="ARBA" id="ARBA00023015"/>
    </source>
</evidence>
<gene>
    <name evidence="7" type="primary">deoR</name>
    <name evidence="7" type="ORF">GCM10022247_03840</name>
</gene>
<accession>A0ABP7QVC5</accession>
<protein>
    <submittedName>
        <fullName evidence="7">DNA-binding transcriptional repressor DeoR</fullName>
    </submittedName>
</protein>
<dbReference type="SUPFAM" id="SSF100950">
    <property type="entry name" value="NagB/RpiA/CoA transferase-like"/>
    <property type="match status" value="1"/>
</dbReference>
<evidence type="ECO:0000256" key="3">
    <source>
        <dbReference type="ARBA" id="ARBA00023125"/>
    </source>
</evidence>
<dbReference type="InterPro" id="IPR037171">
    <property type="entry name" value="NagB/RpiA_transferase-like"/>
</dbReference>
<evidence type="ECO:0000313" key="8">
    <source>
        <dbReference type="Proteomes" id="UP001501747"/>
    </source>
</evidence>
<proteinExistence type="inferred from homology"/>